<organism evidence="1 2">
    <name type="scientific">Elizabethkingia anophelis</name>
    <dbReference type="NCBI Taxonomy" id="1117645"/>
    <lineage>
        <taxon>Bacteria</taxon>
        <taxon>Pseudomonadati</taxon>
        <taxon>Bacteroidota</taxon>
        <taxon>Flavobacteriia</taxon>
        <taxon>Flavobacteriales</taxon>
        <taxon>Weeksellaceae</taxon>
        <taxon>Elizabethkingia</taxon>
    </lineage>
</organism>
<dbReference type="PROSITE" id="PS51257">
    <property type="entry name" value="PROKAR_LIPOPROTEIN"/>
    <property type="match status" value="1"/>
</dbReference>
<sequence>MKKILFFFIAIALFSCSRSSDGSTAEPDNPLYGKDKGGVYVKVSAERKLMSGEKVNEDLKASVVHIWDATNRDFDVQKSGTDIISGNLYDKKTGQSVKPIVSATYKSSFFETLKAGRYFIYVNTGDVSGYYFPRFSNSSTYFDIKYKEDTRVTKIFREHSGSFDQPW</sequence>
<keyword evidence="1" id="KW-0378">Hydrolase</keyword>
<gene>
    <name evidence="1" type="ORF">CMU51_15530</name>
</gene>
<protein>
    <submittedName>
        <fullName evidence="1">Aminopeptidase</fullName>
    </submittedName>
</protein>
<reference evidence="1" key="1">
    <citation type="submission" date="2023-02" db="EMBL/GenBank/DDBJ databases">
        <title>Elizabethkingia anophelis draft genomes.</title>
        <authorList>
            <person name="Nicholson A.C."/>
            <person name="Whitney A.M."/>
            <person name="Humrighouse B.W."/>
            <person name="Villarma A."/>
            <person name="Bell M."/>
            <person name="Mcquiston J."/>
        </authorList>
    </citation>
    <scope>NUCLEOTIDE SEQUENCE</scope>
    <source>
        <strain evidence="1">B4955</strain>
    </source>
</reference>
<name>A0AAE4P1K3_9FLAO</name>
<dbReference type="EMBL" id="NWGY01000015">
    <property type="protein sequence ID" value="MDV3665461.1"/>
    <property type="molecule type" value="Genomic_DNA"/>
</dbReference>
<comment type="caution">
    <text evidence="1">The sequence shown here is derived from an EMBL/GenBank/DDBJ whole genome shotgun (WGS) entry which is preliminary data.</text>
</comment>
<keyword evidence="1" id="KW-0645">Protease</keyword>
<evidence type="ECO:0000313" key="1">
    <source>
        <dbReference type="EMBL" id="MDV3665461.1"/>
    </source>
</evidence>
<proteinExistence type="predicted"/>
<dbReference type="RefSeq" id="WP_238557093.1">
    <property type="nucleotide sequence ID" value="NZ_CP077750.1"/>
</dbReference>
<dbReference type="GO" id="GO:0004177">
    <property type="term" value="F:aminopeptidase activity"/>
    <property type="evidence" value="ECO:0007669"/>
    <property type="project" value="UniProtKB-KW"/>
</dbReference>
<evidence type="ECO:0000313" key="2">
    <source>
        <dbReference type="Proteomes" id="UP001189000"/>
    </source>
</evidence>
<keyword evidence="1" id="KW-0031">Aminopeptidase</keyword>
<dbReference type="Proteomes" id="UP001189000">
    <property type="component" value="Unassembled WGS sequence"/>
</dbReference>
<accession>A0AAE4P1K3</accession>
<dbReference type="AlphaFoldDB" id="A0AAE4P1K3"/>